<dbReference type="GO" id="GO:0005524">
    <property type="term" value="F:ATP binding"/>
    <property type="evidence" value="ECO:0007669"/>
    <property type="project" value="UniProtKB-KW"/>
</dbReference>
<keyword evidence="3 5" id="KW-0067">ATP-binding</keyword>
<evidence type="ECO:0000256" key="1">
    <source>
        <dbReference type="ARBA" id="ARBA00022448"/>
    </source>
</evidence>
<dbReference type="InterPro" id="IPR017911">
    <property type="entry name" value="MacB-like_ATP-bd"/>
</dbReference>
<dbReference type="InterPro" id="IPR003593">
    <property type="entry name" value="AAA+_ATPase"/>
</dbReference>
<sequence length="225" mass="24393">MSAPLIDLKGITKSYRQGDLPIAVLKGIDLQIAAGEFVALLGPSGSGKSTLMHILGLLDRPTTGAYLLDGVDVAGLDDDHLSSLRNRKIGFVFQTFYLIPYLTALENVILPGLYGQERSASIRRRAKEILQQVGLADRMDFRSSQLSGGQQQRVAIARALLNDPPVLLADEPTGQLDSVTSQEIMELISQINRQGRTVILVTHDVATAACAQRRIELNDGLVCTD</sequence>
<evidence type="ECO:0000256" key="2">
    <source>
        <dbReference type="ARBA" id="ARBA00022741"/>
    </source>
</evidence>
<keyword evidence="2" id="KW-0547">Nucleotide-binding</keyword>
<dbReference type="SMART" id="SM00382">
    <property type="entry name" value="AAA"/>
    <property type="match status" value="1"/>
</dbReference>
<dbReference type="PROSITE" id="PS50893">
    <property type="entry name" value="ABC_TRANSPORTER_2"/>
    <property type="match status" value="1"/>
</dbReference>
<feature type="domain" description="ABC transporter" evidence="4">
    <location>
        <begin position="6"/>
        <end position="225"/>
    </location>
</feature>
<evidence type="ECO:0000256" key="3">
    <source>
        <dbReference type="ARBA" id="ARBA00022840"/>
    </source>
</evidence>
<dbReference type="PROSITE" id="PS00211">
    <property type="entry name" value="ABC_TRANSPORTER_1"/>
    <property type="match status" value="1"/>
</dbReference>
<dbReference type="GO" id="GO:0022857">
    <property type="term" value="F:transmembrane transporter activity"/>
    <property type="evidence" value="ECO:0007669"/>
    <property type="project" value="TreeGrafter"/>
</dbReference>
<dbReference type="Pfam" id="PF00005">
    <property type="entry name" value="ABC_tran"/>
    <property type="match status" value="1"/>
</dbReference>
<evidence type="ECO:0000313" key="5">
    <source>
        <dbReference type="EMBL" id="AOR51162.1"/>
    </source>
</evidence>
<organism evidence="5">
    <name type="scientific">uncultured bacterium pAY4-1</name>
    <dbReference type="NCBI Taxonomy" id="1781157"/>
    <lineage>
        <taxon>Bacteria</taxon>
        <taxon>environmental samples</taxon>
    </lineage>
</organism>
<keyword evidence="1" id="KW-0813">Transport</keyword>
<dbReference type="SUPFAM" id="SSF52540">
    <property type="entry name" value="P-loop containing nucleoside triphosphate hydrolases"/>
    <property type="match status" value="1"/>
</dbReference>
<dbReference type="AlphaFoldDB" id="A0A1C9U4V5"/>
<dbReference type="InterPro" id="IPR017871">
    <property type="entry name" value="ABC_transporter-like_CS"/>
</dbReference>
<proteinExistence type="predicted"/>
<dbReference type="CDD" id="cd03255">
    <property type="entry name" value="ABC_MJ0796_LolCDE_FtsE"/>
    <property type="match status" value="1"/>
</dbReference>
<dbReference type="GO" id="GO:0016887">
    <property type="term" value="F:ATP hydrolysis activity"/>
    <property type="evidence" value="ECO:0007669"/>
    <property type="project" value="InterPro"/>
</dbReference>
<protein>
    <submittedName>
        <fullName evidence="5">Macrolide ABC transporter ATP-binding protein</fullName>
    </submittedName>
</protein>
<dbReference type="InterPro" id="IPR027417">
    <property type="entry name" value="P-loop_NTPase"/>
</dbReference>
<name>A0A1C9U4V5_9BACT</name>
<dbReference type="GO" id="GO:0005886">
    <property type="term" value="C:plasma membrane"/>
    <property type="evidence" value="ECO:0007669"/>
    <property type="project" value="TreeGrafter"/>
</dbReference>
<dbReference type="FunFam" id="3.40.50.300:FF:000032">
    <property type="entry name" value="Export ABC transporter ATP-binding protein"/>
    <property type="match status" value="1"/>
</dbReference>
<dbReference type="GO" id="GO:0098796">
    <property type="term" value="C:membrane protein complex"/>
    <property type="evidence" value="ECO:0007669"/>
    <property type="project" value="UniProtKB-ARBA"/>
</dbReference>
<evidence type="ECO:0000259" key="4">
    <source>
        <dbReference type="PROSITE" id="PS50893"/>
    </source>
</evidence>
<dbReference type="InterPro" id="IPR015854">
    <property type="entry name" value="ABC_transpr_LolD-like"/>
</dbReference>
<dbReference type="PANTHER" id="PTHR24220">
    <property type="entry name" value="IMPORT ATP-BINDING PROTEIN"/>
    <property type="match status" value="1"/>
</dbReference>
<accession>A0A1C9U4V5</accession>
<dbReference type="InterPro" id="IPR003439">
    <property type="entry name" value="ABC_transporter-like_ATP-bd"/>
</dbReference>
<dbReference type="Gene3D" id="3.40.50.300">
    <property type="entry name" value="P-loop containing nucleotide triphosphate hydrolases"/>
    <property type="match status" value="1"/>
</dbReference>
<reference evidence="5" key="1">
    <citation type="journal article" date="2016" name="Sci. Rep.">
        <title>Triclosan Resistome from Metagenome Reveals Diverse Enoyl Acyl Carrier Protein Reductases and Selective Enrichment of Triclosan Resistance Genes.</title>
        <authorList>
            <person name="Khan R."/>
            <person name="Kong H.G."/>
            <person name="Jung Y.H."/>
            <person name="Choi J."/>
            <person name="Baek K.Y."/>
            <person name="Hwang E.C."/>
            <person name="Lee S.W."/>
        </authorList>
    </citation>
    <scope>NUCLEOTIDE SEQUENCE</scope>
</reference>
<dbReference type="EMBL" id="KT982361">
    <property type="protein sequence ID" value="AOR51162.1"/>
    <property type="molecule type" value="Genomic_DNA"/>
</dbReference>
<dbReference type="PANTHER" id="PTHR24220:SF86">
    <property type="entry name" value="ABC TRANSPORTER ABCH.1"/>
    <property type="match status" value="1"/>
</dbReference>